<dbReference type="InterPro" id="IPR014729">
    <property type="entry name" value="Rossmann-like_a/b/a_fold"/>
</dbReference>
<dbReference type="SUPFAM" id="SSF52425">
    <property type="entry name" value="Cryptochrome/photolyase, N-terminal domain"/>
    <property type="match status" value="1"/>
</dbReference>
<dbReference type="PANTHER" id="PTHR11455:SF9">
    <property type="entry name" value="CRYPTOCHROME CIRCADIAN CLOCK 5 ISOFORM X1"/>
    <property type="match status" value="1"/>
</dbReference>
<gene>
    <name evidence="2" type="ORF">GKO46_14225</name>
</gene>
<feature type="non-terminal residue" evidence="2">
    <location>
        <position position="85"/>
    </location>
</feature>
<comment type="caution">
    <text evidence="2">The sequence shown here is derived from an EMBL/GenBank/DDBJ whole genome shotgun (WGS) entry which is preliminary data.</text>
</comment>
<dbReference type="InterPro" id="IPR002081">
    <property type="entry name" value="Cryptochrome/DNA_photolyase_1"/>
</dbReference>
<dbReference type="PANTHER" id="PTHR11455">
    <property type="entry name" value="CRYPTOCHROME"/>
    <property type="match status" value="1"/>
</dbReference>
<dbReference type="EMBL" id="WMBE01000028">
    <property type="protein sequence ID" value="MDG0868215.1"/>
    <property type="molecule type" value="Genomic_DNA"/>
</dbReference>
<dbReference type="InterPro" id="IPR036155">
    <property type="entry name" value="Crypto/Photolyase_N_sf"/>
</dbReference>
<organism evidence="2 3">
    <name type="scientific">Candidatus Lucifugimonas marina</name>
    <dbReference type="NCBI Taxonomy" id="3038979"/>
    <lineage>
        <taxon>Bacteria</taxon>
        <taxon>Bacillati</taxon>
        <taxon>Chloroflexota</taxon>
        <taxon>Dehalococcoidia</taxon>
        <taxon>SAR202 cluster</taxon>
        <taxon>Candidatus Lucifugimonadales</taxon>
        <taxon>Candidatus Lucifugimonadaceae</taxon>
        <taxon>Candidatus Lucifugimonas</taxon>
    </lineage>
</organism>
<dbReference type="AlphaFoldDB" id="A0ABD4XUA5"/>
<evidence type="ECO:0000259" key="1">
    <source>
        <dbReference type="PROSITE" id="PS51645"/>
    </source>
</evidence>
<dbReference type="Proteomes" id="UP001321249">
    <property type="component" value="Unassembled WGS sequence"/>
</dbReference>
<accession>A0ABD4XUA5</accession>
<evidence type="ECO:0000313" key="2">
    <source>
        <dbReference type="EMBL" id="MDG0868215.1"/>
    </source>
</evidence>
<reference evidence="2 3" key="1">
    <citation type="submission" date="2019-11" db="EMBL/GenBank/DDBJ databases">
        <authorList>
            <person name="Cho J.-C."/>
        </authorList>
    </citation>
    <scope>NUCLEOTIDE SEQUENCE [LARGE SCALE GENOMIC DNA]</scope>
    <source>
        <strain evidence="2 3">JH702</strain>
    </source>
</reference>
<sequence>IWWVRSDLRLEDNPALSEATIESEVVIPVFVFDLKSEMPKSKSRSNFLNGALNDLDSRLREIGSRLLIKQGDTAQELAKIIDGES</sequence>
<feature type="domain" description="Photolyase/cryptochrome alpha/beta" evidence="1">
    <location>
        <begin position="1"/>
        <end position="85"/>
    </location>
</feature>
<name>A0ABD4XUA5_9CHLR</name>
<evidence type="ECO:0000313" key="3">
    <source>
        <dbReference type="Proteomes" id="UP001321249"/>
    </source>
</evidence>
<dbReference type="InterPro" id="IPR006050">
    <property type="entry name" value="DNA_photolyase_N"/>
</dbReference>
<protein>
    <submittedName>
        <fullName evidence="2">Deoxyribodipyrimidine photo-lyase</fullName>
    </submittedName>
</protein>
<proteinExistence type="predicted"/>
<dbReference type="Pfam" id="PF00875">
    <property type="entry name" value="DNA_photolyase"/>
    <property type="match status" value="1"/>
</dbReference>
<feature type="non-terminal residue" evidence="2">
    <location>
        <position position="1"/>
    </location>
</feature>
<dbReference type="PROSITE" id="PS51645">
    <property type="entry name" value="PHR_CRY_ALPHA_BETA"/>
    <property type="match status" value="1"/>
</dbReference>
<dbReference type="Gene3D" id="3.40.50.620">
    <property type="entry name" value="HUPs"/>
    <property type="match status" value="1"/>
</dbReference>